<accession>A0ABQ7FW58</accession>
<dbReference type="EMBL" id="MU070811">
    <property type="protein sequence ID" value="KAF5826608.1"/>
    <property type="molecule type" value="Genomic_DNA"/>
</dbReference>
<keyword evidence="3" id="KW-1185">Reference proteome</keyword>
<feature type="region of interest" description="Disordered" evidence="1">
    <location>
        <begin position="1"/>
        <end position="42"/>
    </location>
</feature>
<gene>
    <name evidence="2" type="ORF">DUNSADRAFT_2546</name>
</gene>
<proteinExistence type="predicted"/>
<organism evidence="2 3">
    <name type="scientific">Dunaliella salina</name>
    <name type="common">Green alga</name>
    <name type="synonym">Protococcus salinus</name>
    <dbReference type="NCBI Taxonomy" id="3046"/>
    <lineage>
        <taxon>Eukaryota</taxon>
        <taxon>Viridiplantae</taxon>
        <taxon>Chlorophyta</taxon>
        <taxon>core chlorophytes</taxon>
        <taxon>Chlorophyceae</taxon>
        <taxon>CS clade</taxon>
        <taxon>Chlamydomonadales</taxon>
        <taxon>Dunaliellaceae</taxon>
        <taxon>Dunaliella</taxon>
    </lineage>
</organism>
<name>A0ABQ7FW58_DUNSA</name>
<sequence length="254" mass="27821">MLVKGPTTQGPPIPPQGLTKQEGIASAPAAGGKQRVQPGSSRALRFAPAKAPSLTKERKQLQRKWFSKHAERIGLQKRENERLIQKLQDKINGAAARGETLPHQLGASYSSMALLDPLDAPQTAGAAPMVVLERKLHAARRQQRELDAQDLTRIDVVVSKLMQLSAQLDADVTLVARIAAEEGSILLQPPAEVQMRLRMLQQRCECSCACCSECVPQMMCMTRVQVQLCMLQQVCVVSMRVCQYAVGMHACQCA</sequence>
<evidence type="ECO:0000256" key="1">
    <source>
        <dbReference type="SAM" id="MobiDB-lite"/>
    </source>
</evidence>
<protein>
    <submittedName>
        <fullName evidence="2">Uncharacterized protein</fullName>
    </submittedName>
</protein>
<reference evidence="2" key="1">
    <citation type="submission" date="2017-08" db="EMBL/GenBank/DDBJ databases">
        <authorList>
            <person name="Polle J.E."/>
            <person name="Barry K."/>
            <person name="Cushman J."/>
            <person name="Schmutz J."/>
            <person name="Tran D."/>
            <person name="Hathwaick L.T."/>
            <person name="Yim W.C."/>
            <person name="Jenkins J."/>
            <person name="Mckie-Krisberg Z.M."/>
            <person name="Prochnik S."/>
            <person name="Lindquist E."/>
            <person name="Dockter R.B."/>
            <person name="Adam C."/>
            <person name="Molina H."/>
            <person name="Bunkerborg J."/>
            <person name="Jin E."/>
            <person name="Buchheim M."/>
            <person name="Magnuson J."/>
        </authorList>
    </citation>
    <scope>NUCLEOTIDE SEQUENCE</scope>
    <source>
        <strain evidence="2">CCAP 19/18</strain>
    </source>
</reference>
<comment type="caution">
    <text evidence="2">The sequence shown here is derived from an EMBL/GenBank/DDBJ whole genome shotgun (WGS) entry which is preliminary data.</text>
</comment>
<evidence type="ECO:0000313" key="2">
    <source>
        <dbReference type="EMBL" id="KAF5826608.1"/>
    </source>
</evidence>
<evidence type="ECO:0000313" key="3">
    <source>
        <dbReference type="Proteomes" id="UP000815325"/>
    </source>
</evidence>
<dbReference type="Proteomes" id="UP000815325">
    <property type="component" value="Unassembled WGS sequence"/>
</dbReference>